<sequence>MNARSLRRLAADHASLHNAGLPPNYLFPSPEPSGDDLTQLDVLLAGPESTPYASGLFKLHLDMPPNYPTAPPTATFRTRIWHPNVDESSGAICVDTLKRDWNNSLTLRHVLVTINCLLIEPNPASALNGEAGRLMEEDYAAFGKRARMMCGVHAACPPEWAERAEDARRRGDEDPQNAKEKLKSGPARPSRRLNAVAGTTSQGKGAGRGSEENSQAIVSAEPVPDDPLDVSTSANSSKLKTIPNPAGSIPTTHSASSIHNIPEGRSSVRARKATSSRRRTSHATVSSTSGTPSLIDWKVGLEKERTPERQNRYRVEKRRMRAARNNVRDYNRGTFGPRFGLDRL</sequence>
<dbReference type="PANTHER" id="PTHR24068">
    <property type="entry name" value="UBIQUITIN-CONJUGATING ENZYME E2"/>
    <property type="match status" value="1"/>
</dbReference>
<feature type="compositionally biased region" description="Basic and acidic residues" evidence="5">
    <location>
        <begin position="163"/>
        <end position="183"/>
    </location>
</feature>
<evidence type="ECO:0000256" key="2">
    <source>
        <dbReference type="ARBA" id="ARBA00022786"/>
    </source>
</evidence>
<dbReference type="RefSeq" id="XP_033535868.1">
    <property type="nucleotide sequence ID" value="XM_033674820.1"/>
</dbReference>
<feature type="compositionally biased region" description="Polar residues" evidence="5">
    <location>
        <begin position="230"/>
        <end position="239"/>
    </location>
</feature>
<proteinExistence type="inferred from homology"/>
<evidence type="ECO:0000256" key="5">
    <source>
        <dbReference type="SAM" id="MobiDB-lite"/>
    </source>
</evidence>
<evidence type="ECO:0000313" key="9">
    <source>
        <dbReference type="RefSeq" id="XP_033535868.1"/>
    </source>
</evidence>
<feature type="compositionally biased region" description="Polar residues" evidence="5">
    <location>
        <begin position="249"/>
        <end position="259"/>
    </location>
</feature>
<dbReference type="InterPro" id="IPR016135">
    <property type="entry name" value="UBQ-conjugating_enzyme/RWD"/>
</dbReference>
<protein>
    <recommendedName>
        <fullName evidence="6">UBC core domain-containing protein</fullName>
    </recommendedName>
</protein>
<dbReference type="GO" id="GO:0016740">
    <property type="term" value="F:transferase activity"/>
    <property type="evidence" value="ECO:0007669"/>
    <property type="project" value="UniProtKB-KW"/>
</dbReference>
<dbReference type="AlphaFoldDB" id="A0A6G1G844"/>
<dbReference type="OrthoDB" id="10069349at2759"/>
<reference evidence="7 9" key="1">
    <citation type="submission" date="2020-01" db="EMBL/GenBank/DDBJ databases">
        <authorList>
            <consortium name="DOE Joint Genome Institute"/>
            <person name="Haridas S."/>
            <person name="Albert R."/>
            <person name="Binder M."/>
            <person name="Bloem J."/>
            <person name="Labutti K."/>
            <person name="Salamov A."/>
            <person name="Andreopoulos B."/>
            <person name="Baker S.E."/>
            <person name="Barry K."/>
            <person name="Bills G."/>
            <person name="Bluhm B.H."/>
            <person name="Cannon C."/>
            <person name="Castanera R."/>
            <person name="Culley D.E."/>
            <person name="Daum C."/>
            <person name="Ezra D."/>
            <person name="Gonzalez J.B."/>
            <person name="Henrissat B."/>
            <person name="Kuo A."/>
            <person name="Liang C."/>
            <person name="Lipzen A."/>
            <person name="Lutzoni F."/>
            <person name="Magnuson J."/>
            <person name="Mondo S."/>
            <person name="Nolan M."/>
            <person name="Ohm R."/>
            <person name="Pangilinan J."/>
            <person name="Park H.-J."/>
            <person name="Ramirez L."/>
            <person name="Alfaro M."/>
            <person name="Sun H."/>
            <person name="Tritt A."/>
            <person name="Yoshinaga Y."/>
            <person name="Zwiers L.-H."/>
            <person name="Turgeon B.G."/>
            <person name="Goodwin S.B."/>
            <person name="Spatafora J.W."/>
            <person name="Crous P.W."/>
            <person name="Grigoriev I.V."/>
        </authorList>
    </citation>
    <scope>NUCLEOTIDE SEQUENCE</scope>
    <source>
        <strain evidence="7 9">CBS 781.70</strain>
    </source>
</reference>
<dbReference type="PROSITE" id="PS50127">
    <property type="entry name" value="UBC_2"/>
    <property type="match status" value="1"/>
</dbReference>
<organism evidence="7">
    <name type="scientific">Eremomyces bilateralis CBS 781.70</name>
    <dbReference type="NCBI Taxonomy" id="1392243"/>
    <lineage>
        <taxon>Eukaryota</taxon>
        <taxon>Fungi</taxon>
        <taxon>Dikarya</taxon>
        <taxon>Ascomycota</taxon>
        <taxon>Pezizomycotina</taxon>
        <taxon>Dothideomycetes</taxon>
        <taxon>Dothideomycetes incertae sedis</taxon>
        <taxon>Eremomycetales</taxon>
        <taxon>Eremomycetaceae</taxon>
        <taxon>Eremomyces</taxon>
    </lineage>
</organism>
<evidence type="ECO:0000313" key="7">
    <source>
        <dbReference type="EMBL" id="KAF1814237.1"/>
    </source>
</evidence>
<evidence type="ECO:0000259" key="6">
    <source>
        <dbReference type="PROSITE" id="PS50127"/>
    </source>
</evidence>
<keyword evidence="8" id="KW-1185">Reference proteome</keyword>
<evidence type="ECO:0000256" key="4">
    <source>
        <dbReference type="RuleBase" id="RU362109"/>
    </source>
</evidence>
<dbReference type="Proteomes" id="UP000504638">
    <property type="component" value="Unplaced"/>
</dbReference>
<dbReference type="Pfam" id="PF00179">
    <property type="entry name" value="UQ_con"/>
    <property type="match status" value="1"/>
</dbReference>
<evidence type="ECO:0000256" key="3">
    <source>
        <dbReference type="PROSITE-ProRule" id="PRU10133"/>
    </source>
</evidence>
<dbReference type="PROSITE" id="PS00183">
    <property type="entry name" value="UBC_1"/>
    <property type="match status" value="1"/>
</dbReference>
<name>A0A6G1G844_9PEZI</name>
<dbReference type="EMBL" id="ML975153">
    <property type="protein sequence ID" value="KAF1814237.1"/>
    <property type="molecule type" value="Genomic_DNA"/>
</dbReference>
<keyword evidence="4" id="KW-0547">Nucleotide-binding</keyword>
<evidence type="ECO:0000313" key="8">
    <source>
        <dbReference type="Proteomes" id="UP000504638"/>
    </source>
</evidence>
<evidence type="ECO:0000256" key="1">
    <source>
        <dbReference type="ARBA" id="ARBA00022679"/>
    </source>
</evidence>
<keyword evidence="4" id="KW-0067">ATP-binding</keyword>
<dbReference type="InterPro" id="IPR000608">
    <property type="entry name" value="UBC"/>
</dbReference>
<feature type="region of interest" description="Disordered" evidence="5">
    <location>
        <begin position="163"/>
        <end position="293"/>
    </location>
</feature>
<keyword evidence="2 4" id="KW-0833">Ubl conjugation pathway</keyword>
<dbReference type="InterPro" id="IPR023313">
    <property type="entry name" value="UBQ-conjugating_AS"/>
</dbReference>
<feature type="compositionally biased region" description="Basic residues" evidence="5">
    <location>
        <begin position="268"/>
        <end position="281"/>
    </location>
</feature>
<feature type="active site" description="Glycyl thioester intermediate" evidence="3">
    <location>
        <position position="93"/>
    </location>
</feature>
<dbReference type="Gene3D" id="3.10.110.10">
    <property type="entry name" value="Ubiquitin Conjugating Enzyme"/>
    <property type="match status" value="1"/>
</dbReference>
<dbReference type="SUPFAM" id="SSF54495">
    <property type="entry name" value="UBC-like"/>
    <property type="match status" value="1"/>
</dbReference>
<accession>A0A6G1G844</accession>
<comment type="similarity">
    <text evidence="4">Belongs to the ubiquitin-conjugating enzyme family.</text>
</comment>
<dbReference type="SMART" id="SM00212">
    <property type="entry name" value="UBCc"/>
    <property type="match status" value="1"/>
</dbReference>
<reference evidence="9" key="2">
    <citation type="submission" date="2020-04" db="EMBL/GenBank/DDBJ databases">
        <authorList>
            <consortium name="NCBI Genome Project"/>
        </authorList>
    </citation>
    <scope>NUCLEOTIDE SEQUENCE</scope>
    <source>
        <strain evidence="9">CBS 781.70</strain>
    </source>
</reference>
<keyword evidence="1" id="KW-0808">Transferase</keyword>
<dbReference type="GeneID" id="54415390"/>
<gene>
    <name evidence="7 9" type="ORF">P152DRAFT_265292</name>
</gene>
<feature type="domain" description="UBC core" evidence="6">
    <location>
        <begin position="4"/>
        <end position="155"/>
    </location>
</feature>
<dbReference type="CDD" id="cd23804">
    <property type="entry name" value="UBCc_UBE2S"/>
    <property type="match status" value="1"/>
</dbReference>
<dbReference type="GO" id="GO:0005524">
    <property type="term" value="F:ATP binding"/>
    <property type="evidence" value="ECO:0007669"/>
    <property type="project" value="UniProtKB-UniRule"/>
</dbReference>
<reference evidence="9" key="3">
    <citation type="submission" date="2025-04" db="UniProtKB">
        <authorList>
            <consortium name="RefSeq"/>
        </authorList>
    </citation>
    <scope>IDENTIFICATION</scope>
    <source>
        <strain evidence="9">CBS 781.70</strain>
    </source>
</reference>